<dbReference type="GO" id="GO:0006367">
    <property type="term" value="P:transcription initiation at RNA polymerase II promoter"/>
    <property type="evidence" value="ECO:0007669"/>
    <property type="project" value="TreeGrafter"/>
</dbReference>
<dbReference type="PRINTS" id="PR01443">
    <property type="entry name" value="TFIID30KDSUB"/>
</dbReference>
<sequence length="155" mass="17634">MNHNQQSSEGRHDDDSALSDFLASLMDYKPPLYIFWQIARKSGFQCPDVRFCIESAIPFSFGRIRLVAVATQKFIAEVANDALQHCKARQASIIKDKRDKQQKDKRSILTMEDLSKALREVRSIGLQAILASKVKMMSPNNLRCKTSYLQILEGI</sequence>
<dbReference type="GO" id="GO:0000124">
    <property type="term" value="C:SAGA complex"/>
    <property type="evidence" value="ECO:0007669"/>
    <property type="project" value="TreeGrafter"/>
</dbReference>
<dbReference type="PANTHER" id="PTHR21242">
    <property type="entry name" value="TRANSCRIPTION INITIATION FACTOR TFIID SUBUNIT 10"/>
    <property type="match status" value="1"/>
</dbReference>
<gene>
    <name evidence="6" type="ORF">Acr_11g0010160</name>
</gene>
<evidence type="ECO:0000256" key="1">
    <source>
        <dbReference type="ARBA" id="ARBA00004123"/>
    </source>
</evidence>
<dbReference type="EMBL" id="BJWL01000011">
    <property type="protein sequence ID" value="GFY96710.1"/>
    <property type="molecule type" value="Genomic_DNA"/>
</dbReference>
<dbReference type="CDD" id="cd07982">
    <property type="entry name" value="HFD_TAF10"/>
    <property type="match status" value="1"/>
</dbReference>
<dbReference type="Proteomes" id="UP000585474">
    <property type="component" value="Unassembled WGS sequence"/>
</dbReference>
<proteinExistence type="inferred from homology"/>
<dbReference type="GO" id="GO:1990841">
    <property type="term" value="F:promoter-specific chromatin binding"/>
    <property type="evidence" value="ECO:0007669"/>
    <property type="project" value="TreeGrafter"/>
</dbReference>
<evidence type="ECO:0000256" key="5">
    <source>
        <dbReference type="ARBA" id="ARBA00025730"/>
    </source>
</evidence>
<keyword evidence="2" id="KW-0805">Transcription regulation</keyword>
<evidence type="ECO:0000256" key="2">
    <source>
        <dbReference type="ARBA" id="ARBA00023015"/>
    </source>
</evidence>
<protein>
    <submittedName>
        <fullName evidence="6">TBP-associated factor II 15</fullName>
    </submittedName>
</protein>
<dbReference type="OrthoDB" id="154356at2759"/>
<dbReference type="GO" id="GO:0016251">
    <property type="term" value="F:RNA polymerase II general transcription initiation factor activity"/>
    <property type="evidence" value="ECO:0007669"/>
    <property type="project" value="TreeGrafter"/>
</dbReference>
<dbReference type="GO" id="GO:0005669">
    <property type="term" value="C:transcription factor TFIID complex"/>
    <property type="evidence" value="ECO:0007669"/>
    <property type="project" value="TreeGrafter"/>
</dbReference>
<dbReference type="AlphaFoldDB" id="A0A7J0FDC8"/>
<dbReference type="InterPro" id="IPR003923">
    <property type="entry name" value="TAF10"/>
</dbReference>
<comment type="similarity">
    <text evidence="5">Belongs to the TAF10 family.</text>
</comment>
<dbReference type="Pfam" id="PF03540">
    <property type="entry name" value="TAF10"/>
    <property type="match status" value="1"/>
</dbReference>
<dbReference type="PANTHER" id="PTHR21242:SF0">
    <property type="entry name" value="TRANSCRIPTION INITIATION FACTOR TFIID SUBUNIT 10"/>
    <property type="match status" value="1"/>
</dbReference>
<keyword evidence="3" id="KW-0804">Transcription</keyword>
<name>A0A7J0FDC8_9ERIC</name>
<organism evidence="6 7">
    <name type="scientific">Actinidia rufa</name>
    <dbReference type="NCBI Taxonomy" id="165716"/>
    <lineage>
        <taxon>Eukaryota</taxon>
        <taxon>Viridiplantae</taxon>
        <taxon>Streptophyta</taxon>
        <taxon>Embryophyta</taxon>
        <taxon>Tracheophyta</taxon>
        <taxon>Spermatophyta</taxon>
        <taxon>Magnoliopsida</taxon>
        <taxon>eudicotyledons</taxon>
        <taxon>Gunneridae</taxon>
        <taxon>Pentapetalae</taxon>
        <taxon>asterids</taxon>
        <taxon>Ericales</taxon>
        <taxon>Actinidiaceae</taxon>
        <taxon>Actinidia</taxon>
    </lineage>
</organism>
<evidence type="ECO:0000313" key="6">
    <source>
        <dbReference type="EMBL" id="GFY96710.1"/>
    </source>
</evidence>
<reference evidence="6 7" key="1">
    <citation type="submission" date="2019-07" db="EMBL/GenBank/DDBJ databases">
        <title>De Novo Assembly of kiwifruit Actinidia rufa.</title>
        <authorList>
            <person name="Sugita-Konishi S."/>
            <person name="Sato K."/>
            <person name="Mori E."/>
            <person name="Abe Y."/>
            <person name="Kisaki G."/>
            <person name="Hamano K."/>
            <person name="Suezawa K."/>
            <person name="Otani M."/>
            <person name="Fukuda T."/>
            <person name="Manabe T."/>
            <person name="Gomi K."/>
            <person name="Tabuchi M."/>
            <person name="Akimitsu K."/>
            <person name="Kataoka I."/>
        </authorList>
    </citation>
    <scope>NUCLEOTIDE SEQUENCE [LARGE SCALE GENOMIC DNA]</scope>
    <source>
        <strain evidence="7">cv. Fuchu</strain>
    </source>
</reference>
<evidence type="ECO:0000313" key="7">
    <source>
        <dbReference type="Proteomes" id="UP000585474"/>
    </source>
</evidence>
<keyword evidence="4" id="KW-0539">Nucleus</keyword>
<accession>A0A7J0FDC8</accession>
<evidence type="ECO:0000256" key="3">
    <source>
        <dbReference type="ARBA" id="ARBA00023163"/>
    </source>
</evidence>
<comment type="caution">
    <text evidence="6">The sequence shown here is derived from an EMBL/GenBank/DDBJ whole genome shotgun (WGS) entry which is preliminary data.</text>
</comment>
<keyword evidence="7" id="KW-1185">Reference proteome</keyword>
<comment type="subcellular location">
    <subcellularLocation>
        <location evidence="1">Nucleus</location>
    </subcellularLocation>
</comment>
<evidence type="ECO:0000256" key="4">
    <source>
        <dbReference type="ARBA" id="ARBA00023242"/>
    </source>
</evidence>